<sequence>MLRDTAAFGPWQRCHFVLTSLAWLWRVSTRWSDFSDRERTGPVSGQAANPQAKNVCGFEPGHGPGVVADSSIVSQWGLVCENKYKVGLVQAMFFLWLHDRIFTNYLTYLLLRVLTASALEALAFAPSFSPLNP</sequence>
<dbReference type="Proteomes" id="UP001064489">
    <property type="component" value="Chromosome 3"/>
</dbReference>
<dbReference type="AlphaFoldDB" id="A0AAD5J8E8"/>
<proteinExistence type="predicted"/>
<gene>
    <name evidence="2" type="ORF">LWI28_028152</name>
</gene>
<feature type="chain" id="PRO_5042224182" evidence="1">
    <location>
        <begin position="30"/>
        <end position="133"/>
    </location>
</feature>
<accession>A0AAD5J8E8</accession>
<organism evidence="2 3">
    <name type="scientific">Acer negundo</name>
    <name type="common">Box elder</name>
    <dbReference type="NCBI Taxonomy" id="4023"/>
    <lineage>
        <taxon>Eukaryota</taxon>
        <taxon>Viridiplantae</taxon>
        <taxon>Streptophyta</taxon>
        <taxon>Embryophyta</taxon>
        <taxon>Tracheophyta</taxon>
        <taxon>Spermatophyta</taxon>
        <taxon>Magnoliopsida</taxon>
        <taxon>eudicotyledons</taxon>
        <taxon>Gunneridae</taxon>
        <taxon>Pentapetalae</taxon>
        <taxon>rosids</taxon>
        <taxon>malvids</taxon>
        <taxon>Sapindales</taxon>
        <taxon>Sapindaceae</taxon>
        <taxon>Hippocastanoideae</taxon>
        <taxon>Acereae</taxon>
        <taxon>Acer</taxon>
    </lineage>
</organism>
<reference evidence="2" key="1">
    <citation type="journal article" date="2022" name="Plant J.">
        <title>Strategies of tolerance reflected in two North American maple genomes.</title>
        <authorList>
            <person name="McEvoy S.L."/>
            <person name="Sezen U.U."/>
            <person name="Trouern-Trend A."/>
            <person name="McMahon S.M."/>
            <person name="Schaberg P.G."/>
            <person name="Yang J."/>
            <person name="Wegrzyn J.L."/>
            <person name="Swenson N.G."/>
        </authorList>
    </citation>
    <scope>NUCLEOTIDE SEQUENCE</scope>
    <source>
        <strain evidence="2">91603</strain>
    </source>
</reference>
<keyword evidence="1" id="KW-0732">Signal</keyword>
<name>A0AAD5J8E8_ACENE</name>
<dbReference type="EMBL" id="JAJSOW010000100">
    <property type="protein sequence ID" value="KAI9187438.1"/>
    <property type="molecule type" value="Genomic_DNA"/>
</dbReference>
<evidence type="ECO:0000313" key="2">
    <source>
        <dbReference type="EMBL" id="KAI9187438.1"/>
    </source>
</evidence>
<protein>
    <submittedName>
        <fullName evidence="2">Uncharacterized protein</fullName>
    </submittedName>
</protein>
<keyword evidence="3" id="KW-1185">Reference proteome</keyword>
<evidence type="ECO:0000256" key="1">
    <source>
        <dbReference type="SAM" id="SignalP"/>
    </source>
</evidence>
<feature type="signal peptide" evidence="1">
    <location>
        <begin position="1"/>
        <end position="29"/>
    </location>
</feature>
<evidence type="ECO:0000313" key="3">
    <source>
        <dbReference type="Proteomes" id="UP001064489"/>
    </source>
</evidence>
<comment type="caution">
    <text evidence="2">The sequence shown here is derived from an EMBL/GenBank/DDBJ whole genome shotgun (WGS) entry which is preliminary data.</text>
</comment>
<reference evidence="2" key="2">
    <citation type="submission" date="2023-02" db="EMBL/GenBank/DDBJ databases">
        <authorList>
            <person name="Swenson N.G."/>
            <person name="Wegrzyn J.L."/>
            <person name="Mcevoy S.L."/>
        </authorList>
    </citation>
    <scope>NUCLEOTIDE SEQUENCE</scope>
    <source>
        <strain evidence="2">91603</strain>
        <tissue evidence="2">Leaf</tissue>
    </source>
</reference>